<comment type="caution">
    <text evidence="1">The sequence shown here is derived from an EMBL/GenBank/DDBJ whole genome shotgun (WGS) entry which is preliminary data.</text>
</comment>
<gene>
    <name evidence="1" type="ORF">COLO4_25464</name>
</gene>
<reference evidence="2" key="1">
    <citation type="submission" date="2013-09" db="EMBL/GenBank/DDBJ databases">
        <title>Corchorus olitorius genome sequencing.</title>
        <authorList>
            <person name="Alam M."/>
            <person name="Haque M.S."/>
            <person name="Islam M.S."/>
            <person name="Emdad E.M."/>
            <person name="Islam M.M."/>
            <person name="Ahmed B."/>
            <person name="Halim A."/>
            <person name="Hossen Q.M.M."/>
            <person name="Hossain M.Z."/>
            <person name="Ahmed R."/>
            <person name="Khan M.M."/>
            <person name="Islam R."/>
            <person name="Rashid M.M."/>
            <person name="Khan S.A."/>
            <person name="Rahman M.S."/>
            <person name="Alam M."/>
            <person name="Yahiya A.S."/>
            <person name="Khan M.S."/>
            <person name="Azam M.S."/>
            <person name="Haque T."/>
            <person name="Lashkar M.Z.H."/>
            <person name="Akhand A.I."/>
            <person name="Morshed G."/>
            <person name="Roy S."/>
            <person name="Uddin K.S."/>
            <person name="Rabeya T."/>
            <person name="Hossain A.S."/>
            <person name="Chowdhury A."/>
            <person name="Snigdha A.R."/>
            <person name="Mortoza M.S."/>
            <person name="Matin S.A."/>
            <person name="Hoque S.M.E."/>
            <person name="Islam M.K."/>
            <person name="Roy D.K."/>
            <person name="Haider R."/>
            <person name="Moosa M.M."/>
            <person name="Elias S.M."/>
            <person name="Hasan A.M."/>
            <person name="Jahan S."/>
            <person name="Shafiuddin M."/>
            <person name="Mahmood N."/>
            <person name="Shommy N.S."/>
        </authorList>
    </citation>
    <scope>NUCLEOTIDE SEQUENCE [LARGE SCALE GENOMIC DNA]</scope>
    <source>
        <strain evidence="2">cv. O-4</strain>
    </source>
</reference>
<protein>
    <submittedName>
        <fullName evidence="1">Uncharacterized protein</fullName>
    </submittedName>
</protein>
<evidence type="ECO:0000313" key="1">
    <source>
        <dbReference type="EMBL" id="OMO76748.1"/>
    </source>
</evidence>
<organism evidence="1 2">
    <name type="scientific">Corchorus olitorius</name>
    <dbReference type="NCBI Taxonomy" id="93759"/>
    <lineage>
        <taxon>Eukaryota</taxon>
        <taxon>Viridiplantae</taxon>
        <taxon>Streptophyta</taxon>
        <taxon>Embryophyta</taxon>
        <taxon>Tracheophyta</taxon>
        <taxon>Spermatophyta</taxon>
        <taxon>Magnoliopsida</taxon>
        <taxon>eudicotyledons</taxon>
        <taxon>Gunneridae</taxon>
        <taxon>Pentapetalae</taxon>
        <taxon>rosids</taxon>
        <taxon>malvids</taxon>
        <taxon>Malvales</taxon>
        <taxon>Malvaceae</taxon>
        <taxon>Grewioideae</taxon>
        <taxon>Apeibeae</taxon>
        <taxon>Corchorus</taxon>
    </lineage>
</organism>
<proteinExistence type="predicted"/>
<dbReference type="AlphaFoldDB" id="A0A1R3I2E6"/>
<dbReference type="Proteomes" id="UP000187203">
    <property type="component" value="Unassembled WGS sequence"/>
</dbReference>
<name>A0A1R3I2E6_9ROSI</name>
<sequence>MWDCEGLERGKDAELAVIGVAYLATAANFEVFSNPRQSCHVTVQLELNFNASSPLKCMLSIQPRPVMAELAS</sequence>
<keyword evidence="2" id="KW-1185">Reference proteome</keyword>
<accession>A0A1R3I2E6</accession>
<evidence type="ECO:0000313" key="2">
    <source>
        <dbReference type="Proteomes" id="UP000187203"/>
    </source>
</evidence>
<dbReference type="EMBL" id="AWUE01019053">
    <property type="protein sequence ID" value="OMO76748.1"/>
    <property type="molecule type" value="Genomic_DNA"/>
</dbReference>